<feature type="compositionally biased region" description="Polar residues" evidence="1">
    <location>
        <begin position="21"/>
        <end position="30"/>
    </location>
</feature>
<evidence type="ECO:0000256" key="1">
    <source>
        <dbReference type="SAM" id="MobiDB-lite"/>
    </source>
</evidence>
<sequence length="453" mass="51351">MTASLLPIANSHNENDDQNHHAVSTSQSRINNDFPEKEKMFTEFLSKFQILNEICTFVSKNIFAPLSAKDTTSTLDAELGFLHSECTKKRGLFDISRRILRFCQKRKKEDLADEEPNTTSNALGNGAANKGENTMLYDGSDDILIKRITLSPLTEPTNAIEMPPVAEILVPLLKFDTVVLEKEKKSIFRVLEAHSEALSEVTIVSPTNYQPIFPENVVLRLCLLVDQYLSGEVEFFGPFFELSGEKMLTDFKKDVIEVVKNIATIIEHLTSLPTIQSQFSAVDAQLASKEFALYFPSFLSFSRHFSSLYLMVFDSFYAIKKWGKSTAFATRLFLLLKTLKDKFLETAILSTSMYLHGEQNRYSCLTEIVGHIHASLMQREIADIPELYNIANSEWHSDFLDFALNFCKCIIGKHMPFIYTTTTGTAITARKGTGGHVGKKRSVLWRDRRINFQ</sequence>
<dbReference type="Proteomes" id="UP000029725">
    <property type="component" value="Unassembled WGS sequence"/>
</dbReference>
<dbReference type="GeneID" id="25259393"/>
<dbReference type="AlphaFoldDB" id="A0A098VRP4"/>
<proteinExistence type="predicted"/>
<evidence type="ECO:0000313" key="3">
    <source>
        <dbReference type="Proteomes" id="UP000029725"/>
    </source>
</evidence>
<name>A0A098VRP4_9MICR</name>
<comment type="caution">
    <text evidence="2">The sequence shown here is derived from an EMBL/GenBank/DDBJ whole genome shotgun (WGS) entry which is preliminary data.</text>
</comment>
<dbReference type="VEuPathDB" id="MicrosporidiaDB:DI09_28p90"/>
<dbReference type="RefSeq" id="XP_013238180.1">
    <property type="nucleotide sequence ID" value="XM_013382726.1"/>
</dbReference>
<dbReference type="HOGENOM" id="CLU_604232_0_0_1"/>
<keyword evidence="3" id="KW-1185">Reference proteome</keyword>
<evidence type="ECO:0000313" key="2">
    <source>
        <dbReference type="EMBL" id="KGG51728.1"/>
    </source>
</evidence>
<protein>
    <submittedName>
        <fullName evidence="2">Uncharacterized protein</fullName>
    </submittedName>
</protein>
<organism evidence="2 3">
    <name type="scientific">Mitosporidium daphniae</name>
    <dbReference type="NCBI Taxonomy" id="1485682"/>
    <lineage>
        <taxon>Eukaryota</taxon>
        <taxon>Fungi</taxon>
        <taxon>Fungi incertae sedis</taxon>
        <taxon>Microsporidia</taxon>
        <taxon>Mitosporidium</taxon>
    </lineage>
</organism>
<dbReference type="EMBL" id="JMKJ01000210">
    <property type="protein sequence ID" value="KGG51728.1"/>
    <property type="molecule type" value="Genomic_DNA"/>
</dbReference>
<gene>
    <name evidence="2" type="ORF">DI09_28p90</name>
</gene>
<feature type="region of interest" description="Disordered" evidence="1">
    <location>
        <begin position="9"/>
        <end position="30"/>
    </location>
</feature>
<accession>A0A098VRP4</accession>
<reference evidence="2 3" key="1">
    <citation type="submission" date="2014-04" db="EMBL/GenBank/DDBJ databases">
        <title>A new species of microsporidia sheds light on the evolution of extreme parasitism.</title>
        <authorList>
            <person name="Haag K.L."/>
            <person name="James T.Y."/>
            <person name="Larsson R."/>
            <person name="Schaer T.M."/>
            <person name="Refardt D."/>
            <person name="Pombert J.-F."/>
            <person name="Ebert D."/>
        </authorList>
    </citation>
    <scope>NUCLEOTIDE SEQUENCE [LARGE SCALE GENOMIC DNA]</scope>
    <source>
        <strain evidence="2 3">UGP3</strain>
        <tissue evidence="2">Spores</tissue>
    </source>
</reference>